<feature type="compositionally biased region" description="Acidic residues" evidence="7">
    <location>
        <begin position="136"/>
        <end position="152"/>
    </location>
</feature>
<sequence>MAKSKGPSKHSRAARRATSPSIDTDKSLKDVALPKRSVSRPSVLAVHRSAGVSKKSKPVRKARMTNKMRKRHDRGLEMAEAVTERTGRKIERSIGRAKSVQRRSRAWEDINRDVVVEGEGAEQSGGSRFGALVEEHGDDDDDDSIGDGDGDGFDAANPRAQAAAEDEEDEIL</sequence>
<dbReference type="GO" id="GO:0000055">
    <property type="term" value="P:ribosomal large subunit export from nucleus"/>
    <property type="evidence" value="ECO:0007669"/>
    <property type="project" value="TreeGrafter"/>
</dbReference>
<comment type="subcellular location">
    <subcellularLocation>
        <location evidence="2">Cytoplasm</location>
    </subcellularLocation>
    <subcellularLocation>
        <location evidence="1">Nucleus</location>
    </subcellularLocation>
</comment>
<dbReference type="AlphaFoldDB" id="A0A5C6GD34"/>
<evidence type="ECO:0000313" key="9">
    <source>
        <dbReference type="Proteomes" id="UP000317257"/>
    </source>
</evidence>
<evidence type="ECO:0000256" key="1">
    <source>
        <dbReference type="ARBA" id="ARBA00004123"/>
    </source>
</evidence>
<keyword evidence="5" id="KW-0690">Ribosome biogenesis</keyword>
<gene>
    <name evidence="8" type="ORF">ED733_003019</name>
</gene>
<feature type="region of interest" description="Disordered" evidence="7">
    <location>
        <begin position="116"/>
        <end position="172"/>
    </location>
</feature>
<dbReference type="PANTHER" id="PTHR28280">
    <property type="entry name" value="SHUTTLING PRE-60S FACTOR ECM1"/>
    <property type="match status" value="1"/>
</dbReference>
<name>A0A5C6GD34_METRR</name>
<reference evidence="9" key="1">
    <citation type="submission" date="2018-12" db="EMBL/GenBank/DDBJ databases">
        <title>The complete genome of Metarhizium rileyi, a key fungal pathogen of Lepidoptera.</title>
        <authorList>
            <person name="Binneck E."/>
            <person name="Lastra C.C.L."/>
            <person name="Sosa-Gomez D.R."/>
        </authorList>
    </citation>
    <scope>NUCLEOTIDE SEQUENCE [LARGE SCALE GENOMIC DNA]</scope>
    <source>
        <strain evidence="9">Cep018-CH2</strain>
    </source>
</reference>
<dbReference type="GO" id="GO:0005737">
    <property type="term" value="C:cytoplasm"/>
    <property type="evidence" value="ECO:0007669"/>
    <property type="project" value="UniProtKB-SubCell"/>
</dbReference>
<protein>
    <recommendedName>
        <fullName evidence="10">Ribosome biogenesis protein Alb1</fullName>
    </recommendedName>
</protein>
<evidence type="ECO:0000256" key="2">
    <source>
        <dbReference type="ARBA" id="ARBA00004496"/>
    </source>
</evidence>
<accession>A0A5C6GD34</accession>
<evidence type="ECO:0000256" key="4">
    <source>
        <dbReference type="ARBA" id="ARBA00022490"/>
    </source>
</evidence>
<dbReference type="EMBL" id="SBHS01000009">
    <property type="protein sequence ID" value="TWU74877.1"/>
    <property type="molecule type" value="Genomic_DNA"/>
</dbReference>
<evidence type="ECO:0000256" key="7">
    <source>
        <dbReference type="SAM" id="MobiDB-lite"/>
    </source>
</evidence>
<comment type="caution">
    <text evidence="8">The sequence shown here is derived from an EMBL/GenBank/DDBJ whole genome shotgun (WGS) entry which is preliminary data.</text>
</comment>
<dbReference type="GO" id="GO:0030687">
    <property type="term" value="C:preribosome, large subunit precursor"/>
    <property type="evidence" value="ECO:0007669"/>
    <property type="project" value="TreeGrafter"/>
</dbReference>
<dbReference type="GO" id="GO:0005730">
    <property type="term" value="C:nucleolus"/>
    <property type="evidence" value="ECO:0007669"/>
    <property type="project" value="TreeGrafter"/>
</dbReference>
<keyword evidence="6" id="KW-0539">Nucleus</keyword>
<dbReference type="InterPro" id="IPR053278">
    <property type="entry name" value="Pre-60S_factor_ECM1"/>
</dbReference>
<feature type="region of interest" description="Disordered" evidence="7">
    <location>
        <begin position="1"/>
        <end position="87"/>
    </location>
</feature>
<evidence type="ECO:0000313" key="8">
    <source>
        <dbReference type="EMBL" id="TWU74877.1"/>
    </source>
</evidence>
<organism evidence="8 9">
    <name type="scientific">Metarhizium rileyi (strain RCEF 4871)</name>
    <name type="common">Nomuraea rileyi</name>
    <dbReference type="NCBI Taxonomy" id="1649241"/>
    <lineage>
        <taxon>Eukaryota</taxon>
        <taxon>Fungi</taxon>
        <taxon>Dikarya</taxon>
        <taxon>Ascomycota</taxon>
        <taxon>Pezizomycotina</taxon>
        <taxon>Sordariomycetes</taxon>
        <taxon>Hypocreomycetidae</taxon>
        <taxon>Hypocreales</taxon>
        <taxon>Clavicipitaceae</taxon>
        <taxon>Metarhizium</taxon>
    </lineage>
</organism>
<dbReference type="Pfam" id="PF09135">
    <property type="entry name" value="Alb1"/>
    <property type="match status" value="1"/>
</dbReference>
<feature type="compositionally biased region" description="Basic residues" evidence="7">
    <location>
        <begin position="1"/>
        <end position="15"/>
    </location>
</feature>
<feature type="compositionally biased region" description="Basic and acidic residues" evidence="7">
    <location>
        <begin position="23"/>
        <end position="33"/>
    </location>
</feature>
<dbReference type="Proteomes" id="UP000317257">
    <property type="component" value="Unassembled WGS sequence"/>
</dbReference>
<keyword evidence="4" id="KW-0963">Cytoplasm</keyword>
<dbReference type="InterPro" id="IPR022784">
    <property type="entry name" value="Ribosome_bgen_Alb1"/>
</dbReference>
<evidence type="ECO:0000256" key="3">
    <source>
        <dbReference type="ARBA" id="ARBA00022448"/>
    </source>
</evidence>
<keyword evidence="3" id="KW-0813">Transport</keyword>
<evidence type="ECO:0000256" key="6">
    <source>
        <dbReference type="ARBA" id="ARBA00023242"/>
    </source>
</evidence>
<evidence type="ECO:0000256" key="5">
    <source>
        <dbReference type="ARBA" id="ARBA00022517"/>
    </source>
</evidence>
<dbReference type="PANTHER" id="PTHR28280:SF1">
    <property type="entry name" value="SHUTTLING PRE-60S FACTOR ECM1"/>
    <property type="match status" value="1"/>
</dbReference>
<evidence type="ECO:0008006" key="10">
    <source>
        <dbReference type="Google" id="ProtNLM"/>
    </source>
</evidence>
<feature type="compositionally biased region" description="Basic and acidic residues" evidence="7">
    <location>
        <begin position="74"/>
        <end position="87"/>
    </location>
</feature>
<proteinExistence type="predicted"/>
<feature type="compositionally biased region" description="Basic residues" evidence="7">
    <location>
        <begin position="54"/>
        <end position="73"/>
    </location>
</feature>